<evidence type="ECO:0000313" key="1">
    <source>
        <dbReference type="EMBL" id="MEQ2166096.1"/>
    </source>
</evidence>
<feature type="non-terminal residue" evidence="1">
    <location>
        <position position="1"/>
    </location>
</feature>
<comment type="caution">
    <text evidence="1">The sequence shown here is derived from an EMBL/GenBank/DDBJ whole genome shotgun (WGS) entry which is preliminary data.</text>
</comment>
<dbReference type="Proteomes" id="UP001476798">
    <property type="component" value="Unassembled WGS sequence"/>
</dbReference>
<reference evidence="1 2" key="1">
    <citation type="submission" date="2021-06" db="EMBL/GenBank/DDBJ databases">
        <authorList>
            <person name="Palmer J.M."/>
        </authorList>
    </citation>
    <scope>NUCLEOTIDE SEQUENCE [LARGE SCALE GENOMIC DNA]</scope>
    <source>
        <strain evidence="1 2">GA_2019</strain>
        <tissue evidence="1">Muscle</tissue>
    </source>
</reference>
<name>A0ABV0N430_9TELE</name>
<organism evidence="1 2">
    <name type="scientific">Goodea atripinnis</name>
    <dbReference type="NCBI Taxonomy" id="208336"/>
    <lineage>
        <taxon>Eukaryota</taxon>
        <taxon>Metazoa</taxon>
        <taxon>Chordata</taxon>
        <taxon>Craniata</taxon>
        <taxon>Vertebrata</taxon>
        <taxon>Euteleostomi</taxon>
        <taxon>Actinopterygii</taxon>
        <taxon>Neopterygii</taxon>
        <taxon>Teleostei</taxon>
        <taxon>Neoteleostei</taxon>
        <taxon>Acanthomorphata</taxon>
        <taxon>Ovalentaria</taxon>
        <taxon>Atherinomorphae</taxon>
        <taxon>Cyprinodontiformes</taxon>
        <taxon>Goodeidae</taxon>
        <taxon>Goodea</taxon>
    </lineage>
</organism>
<sequence>KGAVDGMENIGMPAQGFVIWDTKQGRILSDNPYAETFQHLVTLARGQAKGKLTTGDINPILFSIGGIQSNPYHNPNITIMPPTLRCGNMSSGFYMYLGVDLPRWIARDQGRIVRINLVSSMAKGHEIETPVVQIDYNTLTPDDVIQGALEFTEYNLWLTWMARESTMSNCIACAAARPTGSHI</sequence>
<evidence type="ECO:0000313" key="2">
    <source>
        <dbReference type="Proteomes" id="UP001476798"/>
    </source>
</evidence>
<keyword evidence="2" id="KW-1185">Reference proteome</keyword>
<accession>A0ABV0N430</accession>
<dbReference type="EMBL" id="JAHRIO010022656">
    <property type="protein sequence ID" value="MEQ2166096.1"/>
    <property type="molecule type" value="Genomic_DNA"/>
</dbReference>
<protein>
    <submittedName>
        <fullName evidence="1">Uncharacterized protein</fullName>
    </submittedName>
</protein>
<proteinExistence type="predicted"/>
<gene>
    <name evidence="1" type="ORF">GOODEAATRI_024168</name>
</gene>